<evidence type="ECO:0000259" key="7">
    <source>
        <dbReference type="Pfam" id="PF01028"/>
    </source>
</evidence>
<keyword evidence="10" id="KW-1185">Reference proteome</keyword>
<evidence type="ECO:0000256" key="5">
    <source>
        <dbReference type="ARBA" id="ARBA00023125"/>
    </source>
</evidence>
<keyword evidence="5" id="KW-0238">DNA-binding</keyword>
<evidence type="ECO:0000313" key="10">
    <source>
        <dbReference type="Proteomes" id="UP001589709"/>
    </source>
</evidence>
<dbReference type="Gene3D" id="1.10.132.120">
    <property type="match status" value="1"/>
</dbReference>
<protein>
    <recommendedName>
        <fullName evidence="3">DNA topoisomerase</fullName>
        <ecNumber evidence="3">5.6.2.1</ecNumber>
    </recommendedName>
</protein>
<organism evidence="9 10">
    <name type="scientific">Streptomyces cinereospinus</name>
    <dbReference type="NCBI Taxonomy" id="285561"/>
    <lineage>
        <taxon>Bacteria</taxon>
        <taxon>Bacillati</taxon>
        <taxon>Actinomycetota</taxon>
        <taxon>Actinomycetes</taxon>
        <taxon>Kitasatosporales</taxon>
        <taxon>Streptomycetaceae</taxon>
        <taxon>Streptomyces</taxon>
    </lineage>
</organism>
<dbReference type="InterPro" id="IPR001631">
    <property type="entry name" value="TopoI"/>
</dbReference>
<comment type="caution">
    <text evidence="9">The sequence shown here is derived from an EMBL/GenBank/DDBJ whole genome shotgun (WGS) entry which is preliminary data.</text>
</comment>
<keyword evidence="6" id="KW-0413">Isomerase</keyword>
<evidence type="ECO:0000256" key="4">
    <source>
        <dbReference type="ARBA" id="ARBA00023029"/>
    </source>
</evidence>
<reference evidence="9 10" key="1">
    <citation type="submission" date="2024-09" db="EMBL/GenBank/DDBJ databases">
        <authorList>
            <person name="Sun Q."/>
            <person name="Mori K."/>
        </authorList>
    </citation>
    <scope>NUCLEOTIDE SEQUENCE [LARGE SCALE GENOMIC DNA]</scope>
    <source>
        <strain evidence="9 10">JCM 6917</strain>
    </source>
</reference>
<evidence type="ECO:0000256" key="6">
    <source>
        <dbReference type="ARBA" id="ARBA00023235"/>
    </source>
</evidence>
<accession>A0ABV5MXF5</accession>
<dbReference type="Pfam" id="PF21338">
    <property type="entry name" value="Top1B_N_bact"/>
    <property type="match status" value="1"/>
</dbReference>
<feature type="domain" description="DNA topoisomerase I catalytic core eukaryotic-type" evidence="7">
    <location>
        <begin position="81"/>
        <end position="288"/>
    </location>
</feature>
<feature type="domain" description="DNA topoisomerase IB N-terminal" evidence="8">
    <location>
        <begin position="21"/>
        <end position="69"/>
    </location>
</feature>
<keyword evidence="4" id="KW-0799">Topoisomerase</keyword>
<dbReference type="PRINTS" id="PR00416">
    <property type="entry name" value="EUTPISMRASEI"/>
</dbReference>
<dbReference type="InterPro" id="IPR011010">
    <property type="entry name" value="DNA_brk_join_enz"/>
</dbReference>
<dbReference type="Pfam" id="PF01028">
    <property type="entry name" value="Topoisom_I"/>
    <property type="match status" value="1"/>
</dbReference>
<dbReference type="EMBL" id="JBHMCY010000010">
    <property type="protein sequence ID" value="MFB9462586.1"/>
    <property type="molecule type" value="Genomic_DNA"/>
</dbReference>
<evidence type="ECO:0000313" key="9">
    <source>
        <dbReference type="EMBL" id="MFB9462586.1"/>
    </source>
</evidence>
<dbReference type="RefSeq" id="WP_381343650.1">
    <property type="nucleotide sequence ID" value="NZ_JBHMCY010000010.1"/>
</dbReference>
<evidence type="ECO:0000256" key="2">
    <source>
        <dbReference type="ARBA" id="ARBA00006645"/>
    </source>
</evidence>
<gene>
    <name evidence="9" type="ORF">ACFF45_07620</name>
</gene>
<dbReference type="SUPFAM" id="SSF56349">
    <property type="entry name" value="DNA breaking-rejoining enzymes"/>
    <property type="match status" value="1"/>
</dbReference>
<evidence type="ECO:0000256" key="3">
    <source>
        <dbReference type="ARBA" id="ARBA00012891"/>
    </source>
</evidence>
<dbReference type="InterPro" id="IPR014711">
    <property type="entry name" value="TopoI_cat_a-hlx-sub_euk"/>
</dbReference>
<dbReference type="InterPro" id="IPR049331">
    <property type="entry name" value="Top1B_N_bact"/>
</dbReference>
<proteinExistence type="inferred from homology"/>
<comment type="similarity">
    <text evidence="2">Belongs to the type IB topoisomerase family.</text>
</comment>
<dbReference type="SUPFAM" id="SSF55869">
    <property type="entry name" value="DNA topoisomerase I domain"/>
    <property type="match status" value="1"/>
</dbReference>
<dbReference type="EC" id="5.6.2.1" evidence="3"/>
<dbReference type="Gene3D" id="3.90.15.10">
    <property type="entry name" value="Topoisomerase I, Chain A, domain 3"/>
    <property type="match status" value="1"/>
</dbReference>
<dbReference type="Gene3D" id="3.30.66.10">
    <property type="entry name" value="DNA topoisomerase I domain"/>
    <property type="match status" value="1"/>
</dbReference>
<evidence type="ECO:0000256" key="1">
    <source>
        <dbReference type="ARBA" id="ARBA00000213"/>
    </source>
</evidence>
<dbReference type="Proteomes" id="UP001589709">
    <property type="component" value="Unassembled WGS sequence"/>
</dbReference>
<dbReference type="InterPro" id="IPR035447">
    <property type="entry name" value="DNA_topo_I_N_sf"/>
</dbReference>
<dbReference type="PROSITE" id="PS52038">
    <property type="entry name" value="TOPO_IB_2"/>
    <property type="match status" value="1"/>
</dbReference>
<sequence>MRLHHCSTTDPGYRRLRHGRGFRYLDDQGEPLRDPAELERVRGLVIPPAWRDVWICTRANGHLQAVGTDDAGRRQYLYHPQFRAEQEQAKHEHVLDAAEALPALREAVEGHLHDRGLTRRRVLATAVRLLDLGFFRIGSDRYTELNNSFGLTTLQREHSRCRAGAVLFSYTGKHGREIVQTVADPAACRSLTALLRRRGGGDRLLAYWEQRAWHDVNGEDVNAYLKELAGLEITAKDFRTWHATVMAAVALAVSEPVAAHSETARRRAVARAVREVAGYLGNTPAVCRSSYINPRVIELYEEGVTVAAALPRLGDEGAYGIPATQGPAEREVLRMLRDGRGPGPAG</sequence>
<comment type="catalytic activity">
    <reaction evidence="1">
        <text>ATP-independent breakage of single-stranded DNA, followed by passage and rejoining.</text>
        <dbReference type="EC" id="5.6.2.1"/>
    </reaction>
</comment>
<evidence type="ECO:0000259" key="8">
    <source>
        <dbReference type="Pfam" id="PF21338"/>
    </source>
</evidence>
<dbReference type="InterPro" id="IPR013500">
    <property type="entry name" value="TopoI_cat_euk"/>
</dbReference>
<name>A0ABV5MXF5_9ACTN</name>